<dbReference type="PANTHER" id="PTHR43664">
    <property type="entry name" value="MONOAMINE OXIDASE-RELATED"/>
    <property type="match status" value="1"/>
</dbReference>
<dbReference type="InterPro" id="IPR002539">
    <property type="entry name" value="MaoC-like_dom"/>
</dbReference>
<dbReference type="KEGG" id="rhf:EUB48_10745"/>
<dbReference type="SUPFAM" id="SSF54637">
    <property type="entry name" value="Thioesterase/thiol ester dehydrase-isomerase"/>
    <property type="match status" value="1"/>
</dbReference>
<feature type="domain" description="MaoC-like" evidence="1">
    <location>
        <begin position="17"/>
        <end position="108"/>
    </location>
</feature>
<dbReference type="Proteomes" id="UP000316798">
    <property type="component" value="Chromosome"/>
</dbReference>
<dbReference type="InterPro" id="IPR029069">
    <property type="entry name" value="HotDog_dom_sf"/>
</dbReference>
<organism evidence="2 3">
    <name type="scientific">Rhodoferax sediminis</name>
    <dbReference type="NCBI Taxonomy" id="2509614"/>
    <lineage>
        <taxon>Bacteria</taxon>
        <taxon>Pseudomonadati</taxon>
        <taxon>Pseudomonadota</taxon>
        <taxon>Betaproteobacteria</taxon>
        <taxon>Burkholderiales</taxon>
        <taxon>Comamonadaceae</taxon>
        <taxon>Rhodoferax</taxon>
    </lineage>
</organism>
<name>A0A515DBC4_9BURK</name>
<dbReference type="InterPro" id="IPR052342">
    <property type="entry name" value="MCH/BMMD"/>
</dbReference>
<dbReference type="PANTHER" id="PTHR43664:SF1">
    <property type="entry name" value="BETA-METHYLMALYL-COA DEHYDRATASE"/>
    <property type="match status" value="1"/>
</dbReference>
<dbReference type="OrthoDB" id="9774179at2"/>
<keyword evidence="3" id="KW-1185">Reference proteome</keyword>
<evidence type="ECO:0000313" key="2">
    <source>
        <dbReference type="EMBL" id="QDL37696.1"/>
    </source>
</evidence>
<dbReference type="RefSeq" id="WP_142819019.1">
    <property type="nucleotide sequence ID" value="NZ_CP035503.1"/>
</dbReference>
<proteinExistence type="predicted"/>
<dbReference type="Pfam" id="PF01575">
    <property type="entry name" value="MaoC_dehydratas"/>
    <property type="match status" value="1"/>
</dbReference>
<protein>
    <submittedName>
        <fullName evidence="2">Acyl dehydratase</fullName>
    </submittedName>
</protein>
<evidence type="ECO:0000259" key="1">
    <source>
        <dbReference type="Pfam" id="PF01575"/>
    </source>
</evidence>
<dbReference type="AlphaFoldDB" id="A0A515DBC4"/>
<accession>A0A515DBC4</accession>
<dbReference type="Gene3D" id="3.10.129.10">
    <property type="entry name" value="Hotdog Thioesterase"/>
    <property type="match status" value="1"/>
</dbReference>
<reference evidence="2 3" key="1">
    <citation type="submission" date="2019-01" db="EMBL/GenBank/DDBJ databases">
        <title>Genomic insights into a novel species Rhodoferax sp.</title>
        <authorList>
            <person name="Jin L."/>
        </authorList>
    </citation>
    <scope>NUCLEOTIDE SEQUENCE [LARGE SCALE GENOMIC DNA]</scope>
    <source>
        <strain evidence="2 3">CHu59-6-5</strain>
    </source>
</reference>
<dbReference type="EMBL" id="CP035503">
    <property type="protein sequence ID" value="QDL37696.1"/>
    <property type="molecule type" value="Genomic_DNA"/>
</dbReference>
<evidence type="ECO:0000313" key="3">
    <source>
        <dbReference type="Proteomes" id="UP000316798"/>
    </source>
</evidence>
<gene>
    <name evidence="2" type="ORF">EUB48_10745</name>
</gene>
<sequence>MNMYIGRSFDELSLGNEFETSLTLTEAHIVLGAGLFCDFNPLHVDEAFAAKSRYGGRIAHGYLTSNAMAAPLGMLFHSTAIAYVEHHIRFTHPVRAGDTLKVKWTVIALDAKPKIEGGLVTLGGTCTNQDGVEVANAQAKMLVHNG</sequence>